<dbReference type="InterPro" id="IPR039420">
    <property type="entry name" value="WalR-like"/>
</dbReference>
<dbReference type="Pfam" id="PF00072">
    <property type="entry name" value="Response_reg"/>
    <property type="match status" value="1"/>
</dbReference>
<dbReference type="CDD" id="cd17535">
    <property type="entry name" value="REC_NarL-like"/>
    <property type="match status" value="1"/>
</dbReference>
<keyword evidence="2" id="KW-0805">Transcription regulation</keyword>
<dbReference type="Gene3D" id="3.40.50.2300">
    <property type="match status" value="1"/>
</dbReference>
<dbReference type="AlphaFoldDB" id="A0AAE3H1S1"/>
<dbReference type="PROSITE" id="PS50043">
    <property type="entry name" value="HTH_LUXR_2"/>
    <property type="match status" value="1"/>
</dbReference>
<dbReference type="PROSITE" id="PS50110">
    <property type="entry name" value="RESPONSE_REGULATORY"/>
    <property type="match status" value="1"/>
</dbReference>
<protein>
    <submittedName>
        <fullName evidence="8">DNA-binding response regulator</fullName>
    </submittedName>
</protein>
<reference evidence="8 9" key="1">
    <citation type="submission" date="2018-11" db="EMBL/GenBank/DDBJ databases">
        <title>Novel bacteria species description.</title>
        <authorList>
            <person name="Han J.-H."/>
        </authorList>
    </citation>
    <scope>NUCLEOTIDE SEQUENCE [LARGE SCALE GENOMIC DNA]</scope>
    <source>
        <strain evidence="8 9">KCTC23259</strain>
    </source>
</reference>
<dbReference type="InterPro" id="IPR058245">
    <property type="entry name" value="NreC/VraR/RcsB-like_REC"/>
</dbReference>
<dbReference type="InterPro" id="IPR000792">
    <property type="entry name" value="Tscrpt_reg_LuxR_C"/>
</dbReference>
<evidence type="ECO:0000313" key="8">
    <source>
        <dbReference type="EMBL" id="MCP9762406.1"/>
    </source>
</evidence>
<feature type="domain" description="Response regulatory" evidence="7">
    <location>
        <begin position="5"/>
        <end position="121"/>
    </location>
</feature>
<evidence type="ECO:0000256" key="4">
    <source>
        <dbReference type="ARBA" id="ARBA00023163"/>
    </source>
</evidence>
<dbReference type="PRINTS" id="PR00038">
    <property type="entry name" value="HTHLUXR"/>
</dbReference>
<dbReference type="InterPro" id="IPR016032">
    <property type="entry name" value="Sig_transdc_resp-reg_C-effctor"/>
</dbReference>
<organism evidence="8 9">
    <name type="scientific">Lacihabitans soyangensis</name>
    <dbReference type="NCBI Taxonomy" id="869394"/>
    <lineage>
        <taxon>Bacteria</taxon>
        <taxon>Pseudomonadati</taxon>
        <taxon>Bacteroidota</taxon>
        <taxon>Cytophagia</taxon>
        <taxon>Cytophagales</taxon>
        <taxon>Leadbetterellaceae</taxon>
        <taxon>Lacihabitans</taxon>
    </lineage>
</organism>
<keyword evidence="3 8" id="KW-0238">DNA-binding</keyword>
<evidence type="ECO:0000313" key="9">
    <source>
        <dbReference type="Proteomes" id="UP001204144"/>
    </source>
</evidence>
<dbReference type="SUPFAM" id="SSF52172">
    <property type="entry name" value="CheY-like"/>
    <property type="match status" value="1"/>
</dbReference>
<dbReference type="Pfam" id="PF00196">
    <property type="entry name" value="GerE"/>
    <property type="match status" value="1"/>
</dbReference>
<dbReference type="InterPro" id="IPR011006">
    <property type="entry name" value="CheY-like_superfamily"/>
</dbReference>
<dbReference type="Proteomes" id="UP001204144">
    <property type="component" value="Unassembled WGS sequence"/>
</dbReference>
<keyword evidence="9" id="KW-1185">Reference proteome</keyword>
<dbReference type="InterPro" id="IPR001789">
    <property type="entry name" value="Sig_transdc_resp-reg_receiver"/>
</dbReference>
<dbReference type="SMART" id="SM00448">
    <property type="entry name" value="REC"/>
    <property type="match status" value="1"/>
</dbReference>
<sequence>MEATRILIADDHHLVAESLSMLLGTVDGFEIVGTVNNGWQALSFAEKNTVDIVLADYHMPLLNGIEMTMRMKDTSPKTRSIMLTMSEEAQHIKEALKVGIYGYVMKSAEKPELINAIRTVANGEKYFSERIVKKLAEIPEFESPNGKTRVEDINPLTKREIEILKLITEDLSNIEIGDRLHISSTTVETHRRNLMKKLGVNSAIGLMRWGLRNGVVE</sequence>
<proteinExistence type="predicted"/>
<dbReference type="RefSeq" id="WP_255036170.1">
    <property type="nucleotide sequence ID" value="NZ_RJUF01000009.1"/>
</dbReference>
<dbReference type="PANTHER" id="PTHR43214">
    <property type="entry name" value="TWO-COMPONENT RESPONSE REGULATOR"/>
    <property type="match status" value="1"/>
</dbReference>
<feature type="modified residue" description="4-aspartylphosphate" evidence="5">
    <location>
        <position position="56"/>
    </location>
</feature>
<evidence type="ECO:0000256" key="2">
    <source>
        <dbReference type="ARBA" id="ARBA00023015"/>
    </source>
</evidence>
<keyword evidence="4" id="KW-0804">Transcription</keyword>
<evidence type="ECO:0000259" key="7">
    <source>
        <dbReference type="PROSITE" id="PS50110"/>
    </source>
</evidence>
<evidence type="ECO:0000256" key="3">
    <source>
        <dbReference type="ARBA" id="ARBA00023125"/>
    </source>
</evidence>
<evidence type="ECO:0000256" key="1">
    <source>
        <dbReference type="ARBA" id="ARBA00022553"/>
    </source>
</evidence>
<dbReference type="GO" id="GO:0003677">
    <property type="term" value="F:DNA binding"/>
    <property type="evidence" value="ECO:0007669"/>
    <property type="project" value="UniProtKB-KW"/>
</dbReference>
<dbReference type="SMART" id="SM00421">
    <property type="entry name" value="HTH_LUXR"/>
    <property type="match status" value="1"/>
</dbReference>
<dbReference type="SUPFAM" id="SSF46894">
    <property type="entry name" value="C-terminal effector domain of the bipartite response regulators"/>
    <property type="match status" value="1"/>
</dbReference>
<feature type="domain" description="HTH luxR-type" evidence="6">
    <location>
        <begin position="149"/>
        <end position="214"/>
    </location>
</feature>
<evidence type="ECO:0000259" key="6">
    <source>
        <dbReference type="PROSITE" id="PS50043"/>
    </source>
</evidence>
<dbReference type="PANTHER" id="PTHR43214:SF41">
    <property type="entry name" value="NITRATE_NITRITE RESPONSE REGULATOR PROTEIN NARP"/>
    <property type="match status" value="1"/>
</dbReference>
<dbReference type="EMBL" id="RJUF01000009">
    <property type="protein sequence ID" value="MCP9762406.1"/>
    <property type="molecule type" value="Genomic_DNA"/>
</dbReference>
<gene>
    <name evidence="8" type="ORF">EGI31_05530</name>
</gene>
<comment type="caution">
    <text evidence="8">The sequence shown here is derived from an EMBL/GenBank/DDBJ whole genome shotgun (WGS) entry which is preliminary data.</text>
</comment>
<evidence type="ECO:0000256" key="5">
    <source>
        <dbReference type="PROSITE-ProRule" id="PRU00169"/>
    </source>
</evidence>
<keyword evidence="1 5" id="KW-0597">Phosphoprotein</keyword>
<name>A0AAE3H1S1_9BACT</name>
<dbReference type="GO" id="GO:0000160">
    <property type="term" value="P:phosphorelay signal transduction system"/>
    <property type="evidence" value="ECO:0007669"/>
    <property type="project" value="InterPro"/>
</dbReference>
<dbReference type="PROSITE" id="PS00622">
    <property type="entry name" value="HTH_LUXR_1"/>
    <property type="match status" value="1"/>
</dbReference>
<dbReference type="CDD" id="cd06170">
    <property type="entry name" value="LuxR_C_like"/>
    <property type="match status" value="1"/>
</dbReference>
<accession>A0AAE3H1S1</accession>
<dbReference type="GO" id="GO:0006355">
    <property type="term" value="P:regulation of DNA-templated transcription"/>
    <property type="evidence" value="ECO:0007669"/>
    <property type="project" value="InterPro"/>
</dbReference>